<dbReference type="PANTHER" id="PTHR44137">
    <property type="entry name" value="BNAC03G44070D PROTEIN"/>
    <property type="match status" value="1"/>
</dbReference>
<gene>
    <name evidence="1" type="ORF">VNO78_06327</name>
</gene>
<comment type="caution">
    <text evidence="1">The sequence shown here is derived from an EMBL/GenBank/DDBJ whole genome shotgun (WGS) entry which is preliminary data.</text>
</comment>
<accession>A0AAN9XRQ0</accession>
<sequence>MFAEKTLDPDVDGIDETLIAYKIHHAAWRKRVNGPTNWHEVVGVREGFEDIESVRKQCNKLIEMINPRKNASVATWGAYRLVYKAWSNLCECYPKKQNVNLSNQRKHGSKVVKRACPRCGKWCKYEVPKVSSDHKHGSHCTGESVLIIITCSSCSCKFDPKSCQAPNSLFPRLQYEHV</sequence>
<proteinExistence type="predicted"/>
<dbReference type="PANTHER" id="PTHR44137:SF32">
    <property type="entry name" value="DNAJ HEAT SHOCK AMINO-TERMINAL DOMAIN PROTEIN"/>
    <property type="match status" value="1"/>
</dbReference>
<dbReference type="AlphaFoldDB" id="A0AAN9XRQ0"/>
<dbReference type="Proteomes" id="UP001386955">
    <property type="component" value="Unassembled WGS sequence"/>
</dbReference>
<keyword evidence="2" id="KW-1185">Reference proteome</keyword>
<evidence type="ECO:0000313" key="2">
    <source>
        <dbReference type="Proteomes" id="UP001386955"/>
    </source>
</evidence>
<organism evidence="1 2">
    <name type="scientific">Psophocarpus tetragonolobus</name>
    <name type="common">Winged bean</name>
    <name type="synonym">Dolichos tetragonolobus</name>
    <dbReference type="NCBI Taxonomy" id="3891"/>
    <lineage>
        <taxon>Eukaryota</taxon>
        <taxon>Viridiplantae</taxon>
        <taxon>Streptophyta</taxon>
        <taxon>Embryophyta</taxon>
        <taxon>Tracheophyta</taxon>
        <taxon>Spermatophyta</taxon>
        <taxon>Magnoliopsida</taxon>
        <taxon>eudicotyledons</taxon>
        <taxon>Gunneridae</taxon>
        <taxon>Pentapetalae</taxon>
        <taxon>rosids</taxon>
        <taxon>fabids</taxon>
        <taxon>Fabales</taxon>
        <taxon>Fabaceae</taxon>
        <taxon>Papilionoideae</taxon>
        <taxon>50 kb inversion clade</taxon>
        <taxon>NPAAA clade</taxon>
        <taxon>indigoferoid/millettioid clade</taxon>
        <taxon>Phaseoleae</taxon>
        <taxon>Psophocarpus</taxon>
    </lineage>
</organism>
<protein>
    <submittedName>
        <fullName evidence="1">Uncharacterized protein</fullName>
    </submittedName>
</protein>
<evidence type="ECO:0000313" key="1">
    <source>
        <dbReference type="EMBL" id="KAK7405129.1"/>
    </source>
</evidence>
<dbReference type="EMBL" id="JAYMYS010000002">
    <property type="protein sequence ID" value="KAK7405129.1"/>
    <property type="molecule type" value="Genomic_DNA"/>
</dbReference>
<name>A0AAN9XRQ0_PSOTE</name>
<reference evidence="1 2" key="1">
    <citation type="submission" date="2024-01" db="EMBL/GenBank/DDBJ databases">
        <title>The genomes of 5 underutilized Papilionoideae crops provide insights into root nodulation and disease resistanc.</title>
        <authorList>
            <person name="Jiang F."/>
        </authorList>
    </citation>
    <scope>NUCLEOTIDE SEQUENCE [LARGE SCALE GENOMIC DNA]</scope>
    <source>
        <strain evidence="1">DUOXIRENSHENG_FW03</strain>
        <tissue evidence="1">Leaves</tissue>
    </source>
</reference>